<reference evidence="3 4" key="1">
    <citation type="submission" date="2016-11" db="EMBL/GenBank/DDBJ databases">
        <authorList>
            <person name="Jaros S."/>
            <person name="Januszkiewicz K."/>
            <person name="Wedrychowicz H."/>
        </authorList>
    </citation>
    <scope>NUCLEOTIDE SEQUENCE [LARGE SCALE GENOMIC DNA]</scope>
    <source>
        <strain evidence="3 4">DSM 19557</strain>
    </source>
</reference>
<comment type="function">
    <text evidence="1">Involved in the assembly process of the P-ring formation. It may associate with FlgF on the rod constituting a structure essential for the P-ring assembly or may act as a modulator protein for the P-ring assembly.</text>
</comment>
<dbReference type="Proteomes" id="UP000189810">
    <property type="component" value="Chromosome I"/>
</dbReference>
<dbReference type="STRING" id="381751.SAMN05444391_0951"/>
<feature type="domain" description="Flagella basal body P-ring formation protein FlgA SAF" evidence="2">
    <location>
        <begin position="86"/>
        <end position="206"/>
    </location>
</feature>
<dbReference type="PANTHER" id="PTHR36307">
    <property type="entry name" value="FLAGELLA BASAL BODY P-RING FORMATION PROTEIN FLGA"/>
    <property type="match status" value="1"/>
</dbReference>
<accession>A0A1M6SAP6</accession>
<dbReference type="InterPro" id="IPR039246">
    <property type="entry name" value="Flagellar_FlgA"/>
</dbReference>
<dbReference type="InterPro" id="IPR017585">
    <property type="entry name" value="SAF_FlgA"/>
</dbReference>
<gene>
    <name evidence="3" type="ORF">SAMN05444391_0951</name>
</gene>
<dbReference type="OrthoDB" id="14332at2"/>
<dbReference type="RefSeq" id="WP_079654078.1">
    <property type="nucleotide sequence ID" value="NZ_LT670846.1"/>
</dbReference>
<keyword evidence="3" id="KW-0966">Cell projection</keyword>
<dbReference type="GO" id="GO:0042597">
    <property type="term" value="C:periplasmic space"/>
    <property type="evidence" value="ECO:0007669"/>
    <property type="project" value="UniProtKB-SubCell"/>
</dbReference>
<dbReference type="PANTHER" id="PTHR36307:SF1">
    <property type="entry name" value="FLAGELLA BASAL BODY P-RING FORMATION PROTEIN FLGA"/>
    <property type="match status" value="1"/>
</dbReference>
<evidence type="ECO:0000259" key="2">
    <source>
        <dbReference type="Pfam" id="PF13144"/>
    </source>
</evidence>
<keyword evidence="3" id="KW-0969">Cilium</keyword>
<keyword evidence="3" id="KW-0282">Flagellum</keyword>
<keyword evidence="1" id="KW-0574">Periplasm</keyword>
<proteinExistence type="inferred from homology"/>
<dbReference type="AlphaFoldDB" id="A0A1M6SAP6"/>
<comment type="similarity">
    <text evidence="1">Belongs to the FlgA family.</text>
</comment>
<evidence type="ECO:0000313" key="4">
    <source>
        <dbReference type="Proteomes" id="UP000189810"/>
    </source>
</evidence>
<organism evidence="3 4">
    <name type="scientific">Thermocrinis minervae</name>
    <dbReference type="NCBI Taxonomy" id="381751"/>
    <lineage>
        <taxon>Bacteria</taxon>
        <taxon>Pseudomonadati</taxon>
        <taxon>Aquificota</taxon>
        <taxon>Aquificia</taxon>
        <taxon>Aquificales</taxon>
        <taxon>Aquificaceae</taxon>
        <taxon>Thermocrinis</taxon>
    </lineage>
</organism>
<evidence type="ECO:0000256" key="1">
    <source>
        <dbReference type="RuleBase" id="RU362063"/>
    </source>
</evidence>
<keyword evidence="4" id="KW-1185">Reference proteome</keyword>
<dbReference type="Pfam" id="PF13144">
    <property type="entry name" value="ChapFlgA"/>
    <property type="match status" value="1"/>
</dbReference>
<dbReference type="NCBIfam" id="TIGR03170">
    <property type="entry name" value="flgA_cterm"/>
    <property type="match status" value="1"/>
</dbReference>
<sequence>MLWTILLLLLNLCYASLEEDIKRRIEDTFGKDRVKVLRVKFDRKPEDSKPCDFVFDMEYGKFKSLVYLYCKGEKYTAYVDLLWAYPVFIAKDDIPKGTRLSPEMFVKELRYSKVIPSDLLISEEDINSMLTSTNILKGTVLRRSLTRSVPVVLRDQEVLAIYREGNLLLEFKAKALENGEVGKIIRIRHGEKILRAKVVGKGKVEVF</sequence>
<keyword evidence="1" id="KW-1005">Bacterial flagellum biogenesis</keyword>
<dbReference type="Gene3D" id="2.30.30.760">
    <property type="match status" value="1"/>
</dbReference>
<name>A0A1M6SAP6_9AQUI</name>
<comment type="subcellular location">
    <subcellularLocation>
        <location evidence="1">Periplasm</location>
    </subcellularLocation>
</comment>
<dbReference type="CDD" id="cd11614">
    <property type="entry name" value="SAF_CpaB_FlgA_like"/>
    <property type="match status" value="1"/>
</dbReference>
<protein>
    <recommendedName>
        <fullName evidence="1">Flagella basal body P-ring formation protein FlgA</fullName>
    </recommendedName>
</protein>
<dbReference type="GO" id="GO:0044780">
    <property type="term" value="P:bacterial-type flagellum assembly"/>
    <property type="evidence" value="ECO:0007669"/>
    <property type="project" value="InterPro"/>
</dbReference>
<dbReference type="EMBL" id="LT670846">
    <property type="protein sequence ID" value="SHK41770.1"/>
    <property type="molecule type" value="Genomic_DNA"/>
</dbReference>
<evidence type="ECO:0000313" key="3">
    <source>
        <dbReference type="EMBL" id="SHK41770.1"/>
    </source>
</evidence>